<evidence type="ECO:0000313" key="6">
    <source>
        <dbReference type="EMBL" id="GAA1835604.1"/>
    </source>
</evidence>
<dbReference type="PANTHER" id="PTHR31302:SF31">
    <property type="entry name" value="PHOSPHODIESTERASE YAEI"/>
    <property type="match status" value="1"/>
</dbReference>
<dbReference type="PANTHER" id="PTHR31302">
    <property type="entry name" value="TRANSMEMBRANE PROTEIN WITH METALLOPHOSPHOESTERASE DOMAIN-RELATED"/>
    <property type="match status" value="1"/>
</dbReference>
<sequence length="421" mass="44140">MPRVRAELGAPLVGVAPSGAWHPGPVSTANDTSATDDPAAVPRRGGPPRGFLVPLAVVPALLFGVPLWTVVLGGQGWPLGVRVAGIVLAVLAYAGLPLLMAAGHGRRRSDAAARVGDTLLGLAWLLFACSVLGLVLELVLLVAGTPGRERIVAYAVVAAWVLLVGYGLVEALRVPRVREREVVLDRLGPGLDGARVVVLTDTHFGPLDRTRWSERVAAVVRGLEPDLLVHAGDIADGDVARRGGQARPMVELTAPLGRFSIVGNHEHFSGAEQWVAHLRDLGWQVLVNAHAVVERGGDELVVAGVDDPAGRGRPLSGGPDLDAALTGAAPDLPVLLLAHQPSQVGAAVAAGVDLQVSGHTHGGQIWPFHLIVRLEQRALAGLSRRGERTQLYTSRGTGFWGPPLRVFAPSEITVLVLRAGR</sequence>
<keyword evidence="7" id="KW-1185">Reference proteome</keyword>
<feature type="transmembrane region" description="Helical" evidence="4">
    <location>
        <begin position="83"/>
        <end position="102"/>
    </location>
</feature>
<feature type="region of interest" description="Disordered" evidence="3">
    <location>
        <begin position="19"/>
        <end position="40"/>
    </location>
</feature>
<name>A0ABN2MS92_9PSEU</name>
<dbReference type="CDD" id="cd07385">
    <property type="entry name" value="MPP_YkuE_C"/>
    <property type="match status" value="1"/>
</dbReference>
<comment type="caution">
    <text evidence="6">The sequence shown here is derived from an EMBL/GenBank/DDBJ whole genome shotgun (WGS) entry which is preliminary data.</text>
</comment>
<evidence type="ECO:0000256" key="2">
    <source>
        <dbReference type="ARBA" id="ARBA00022801"/>
    </source>
</evidence>
<dbReference type="Proteomes" id="UP001500449">
    <property type="component" value="Unassembled WGS sequence"/>
</dbReference>
<accession>A0ABN2MS92</accession>
<evidence type="ECO:0000256" key="4">
    <source>
        <dbReference type="SAM" id="Phobius"/>
    </source>
</evidence>
<dbReference type="InterPro" id="IPR051158">
    <property type="entry name" value="Metallophosphoesterase_sf"/>
</dbReference>
<dbReference type="SUPFAM" id="SSF56300">
    <property type="entry name" value="Metallo-dependent phosphatases"/>
    <property type="match status" value="1"/>
</dbReference>
<dbReference type="Gene3D" id="3.60.21.10">
    <property type="match status" value="1"/>
</dbReference>
<feature type="transmembrane region" description="Helical" evidence="4">
    <location>
        <begin position="51"/>
        <end position="71"/>
    </location>
</feature>
<keyword evidence="4" id="KW-1133">Transmembrane helix</keyword>
<evidence type="ECO:0000259" key="5">
    <source>
        <dbReference type="Pfam" id="PF00149"/>
    </source>
</evidence>
<keyword evidence="2" id="KW-0378">Hydrolase</keyword>
<feature type="transmembrane region" description="Helical" evidence="4">
    <location>
        <begin position="122"/>
        <end position="145"/>
    </location>
</feature>
<dbReference type="InterPro" id="IPR004843">
    <property type="entry name" value="Calcineurin-like_PHP"/>
</dbReference>
<keyword evidence="4" id="KW-0812">Transmembrane</keyword>
<proteinExistence type="predicted"/>
<keyword evidence="4" id="KW-0472">Membrane</keyword>
<dbReference type="Pfam" id="PF00149">
    <property type="entry name" value="Metallophos"/>
    <property type="match status" value="1"/>
</dbReference>
<feature type="domain" description="Calcineurin-like phosphoesterase" evidence="5">
    <location>
        <begin position="195"/>
        <end position="362"/>
    </location>
</feature>
<dbReference type="EMBL" id="BAAAQK010000003">
    <property type="protein sequence ID" value="GAA1835604.1"/>
    <property type="molecule type" value="Genomic_DNA"/>
</dbReference>
<evidence type="ECO:0000256" key="1">
    <source>
        <dbReference type="ARBA" id="ARBA00022723"/>
    </source>
</evidence>
<organism evidence="6 7">
    <name type="scientific">Pseudonocardia ailaonensis</name>
    <dbReference type="NCBI Taxonomy" id="367279"/>
    <lineage>
        <taxon>Bacteria</taxon>
        <taxon>Bacillati</taxon>
        <taxon>Actinomycetota</taxon>
        <taxon>Actinomycetes</taxon>
        <taxon>Pseudonocardiales</taxon>
        <taxon>Pseudonocardiaceae</taxon>
        <taxon>Pseudonocardia</taxon>
    </lineage>
</organism>
<evidence type="ECO:0000256" key="3">
    <source>
        <dbReference type="SAM" id="MobiDB-lite"/>
    </source>
</evidence>
<gene>
    <name evidence="6" type="ORF">GCM10009836_12530</name>
</gene>
<reference evidence="6 7" key="1">
    <citation type="journal article" date="2019" name="Int. J. Syst. Evol. Microbiol.">
        <title>The Global Catalogue of Microorganisms (GCM) 10K type strain sequencing project: providing services to taxonomists for standard genome sequencing and annotation.</title>
        <authorList>
            <consortium name="The Broad Institute Genomics Platform"/>
            <consortium name="The Broad Institute Genome Sequencing Center for Infectious Disease"/>
            <person name="Wu L."/>
            <person name="Ma J."/>
        </authorList>
    </citation>
    <scope>NUCLEOTIDE SEQUENCE [LARGE SCALE GENOMIC DNA]</scope>
    <source>
        <strain evidence="6 7">JCM 16009</strain>
    </source>
</reference>
<protein>
    <submittedName>
        <fullName evidence="6">Metallophosphoesterase</fullName>
    </submittedName>
</protein>
<feature type="transmembrane region" description="Helical" evidence="4">
    <location>
        <begin position="151"/>
        <end position="169"/>
    </location>
</feature>
<evidence type="ECO:0000313" key="7">
    <source>
        <dbReference type="Proteomes" id="UP001500449"/>
    </source>
</evidence>
<keyword evidence="1" id="KW-0479">Metal-binding</keyword>
<dbReference type="InterPro" id="IPR029052">
    <property type="entry name" value="Metallo-depent_PP-like"/>
</dbReference>